<proteinExistence type="predicted"/>
<protein>
    <submittedName>
        <fullName evidence="1">27931_t:CDS:1</fullName>
    </submittedName>
</protein>
<sequence>NAILSSDLIQAIYDSLLSIPEIDENLEGDTGFFFEYCVNFTELLNFQEGNLSDESAIANKLIGYVQADSGKKSRKYLEKDKQRDTIPRLSRYDCNGNVSIKIDYENNFAIITMNHQLLHT</sequence>
<comment type="caution">
    <text evidence="1">The sequence shown here is derived from an EMBL/GenBank/DDBJ whole genome shotgun (WGS) entry which is preliminary data.</text>
</comment>
<name>A0ACA9QY77_9GLOM</name>
<keyword evidence="2" id="KW-1185">Reference proteome</keyword>
<dbReference type="Proteomes" id="UP000789920">
    <property type="component" value="Unassembled WGS sequence"/>
</dbReference>
<organism evidence="1 2">
    <name type="scientific">Racocetra persica</name>
    <dbReference type="NCBI Taxonomy" id="160502"/>
    <lineage>
        <taxon>Eukaryota</taxon>
        <taxon>Fungi</taxon>
        <taxon>Fungi incertae sedis</taxon>
        <taxon>Mucoromycota</taxon>
        <taxon>Glomeromycotina</taxon>
        <taxon>Glomeromycetes</taxon>
        <taxon>Diversisporales</taxon>
        <taxon>Gigasporaceae</taxon>
        <taxon>Racocetra</taxon>
    </lineage>
</organism>
<reference evidence="1" key="1">
    <citation type="submission" date="2021-06" db="EMBL/GenBank/DDBJ databases">
        <authorList>
            <person name="Kallberg Y."/>
            <person name="Tangrot J."/>
            <person name="Rosling A."/>
        </authorList>
    </citation>
    <scope>NUCLEOTIDE SEQUENCE</scope>
    <source>
        <strain evidence="1">MA461A</strain>
    </source>
</reference>
<evidence type="ECO:0000313" key="1">
    <source>
        <dbReference type="EMBL" id="CAG8768730.1"/>
    </source>
</evidence>
<evidence type="ECO:0000313" key="2">
    <source>
        <dbReference type="Proteomes" id="UP000789920"/>
    </source>
</evidence>
<feature type="non-terminal residue" evidence="1">
    <location>
        <position position="1"/>
    </location>
</feature>
<gene>
    <name evidence="1" type="ORF">RPERSI_LOCUS16135</name>
</gene>
<dbReference type="EMBL" id="CAJVQC010039536">
    <property type="protein sequence ID" value="CAG8768730.1"/>
    <property type="molecule type" value="Genomic_DNA"/>
</dbReference>
<accession>A0ACA9QY77</accession>